<dbReference type="Pfam" id="PF01380">
    <property type="entry name" value="SIS"/>
    <property type="match status" value="2"/>
</dbReference>
<dbReference type="RefSeq" id="WP_114562712.1">
    <property type="nucleotide sequence ID" value="NZ_CP031124.1"/>
</dbReference>
<proteinExistence type="predicted"/>
<dbReference type="InterPro" id="IPR035466">
    <property type="entry name" value="GlmS/AgaS_SIS"/>
</dbReference>
<dbReference type="Gene3D" id="3.40.50.10490">
    <property type="entry name" value="Glucose-6-phosphate isomerase like protein, domain 1"/>
    <property type="match status" value="2"/>
</dbReference>
<dbReference type="CDD" id="cd05009">
    <property type="entry name" value="SIS_GlmS_GlmD_2"/>
    <property type="match status" value="1"/>
</dbReference>
<dbReference type="PANTHER" id="PTHR10937:SF8">
    <property type="entry name" value="AMINOTRANSFERASE-RELATED"/>
    <property type="match status" value="1"/>
</dbReference>
<dbReference type="AlphaFoldDB" id="A0A345DAY5"/>
<organism evidence="3 4">
    <name type="scientific">Ephemeroptericola cinctiostellae</name>
    <dbReference type="NCBI Taxonomy" id="2268024"/>
    <lineage>
        <taxon>Bacteria</taxon>
        <taxon>Pseudomonadati</taxon>
        <taxon>Pseudomonadota</taxon>
        <taxon>Betaproteobacteria</taxon>
        <taxon>Burkholderiales</taxon>
        <taxon>Burkholderiaceae</taxon>
        <taxon>Ephemeroptericola</taxon>
    </lineage>
</organism>
<dbReference type="InterPro" id="IPR046348">
    <property type="entry name" value="SIS_dom_sf"/>
</dbReference>
<evidence type="ECO:0000313" key="4">
    <source>
        <dbReference type="Proteomes" id="UP000252182"/>
    </source>
</evidence>
<keyword evidence="3" id="KW-0808">Transferase</keyword>
<dbReference type="GO" id="GO:0097367">
    <property type="term" value="F:carbohydrate derivative binding"/>
    <property type="evidence" value="ECO:0007669"/>
    <property type="project" value="InterPro"/>
</dbReference>
<dbReference type="InterPro" id="IPR001347">
    <property type="entry name" value="SIS_dom"/>
</dbReference>
<feature type="domain" description="SIS" evidence="2">
    <location>
        <begin position="198"/>
        <end position="346"/>
    </location>
</feature>
<evidence type="ECO:0000259" key="2">
    <source>
        <dbReference type="PROSITE" id="PS51464"/>
    </source>
</evidence>
<dbReference type="OrthoDB" id="9761808at2"/>
<dbReference type="InterPro" id="IPR035490">
    <property type="entry name" value="GlmS/FrlB_SIS"/>
</dbReference>
<keyword evidence="1" id="KW-0677">Repeat</keyword>
<dbReference type="GO" id="GO:1901135">
    <property type="term" value="P:carbohydrate derivative metabolic process"/>
    <property type="evidence" value="ECO:0007669"/>
    <property type="project" value="InterPro"/>
</dbReference>
<dbReference type="EMBL" id="CP031124">
    <property type="protein sequence ID" value="AXF85523.1"/>
    <property type="molecule type" value="Genomic_DNA"/>
</dbReference>
<gene>
    <name evidence="3" type="primary">glmS_2</name>
    <name evidence="3" type="ORF">DTO96_101254</name>
</gene>
<dbReference type="SUPFAM" id="SSF53697">
    <property type="entry name" value="SIS domain"/>
    <property type="match status" value="1"/>
</dbReference>
<sequence>MPNTHPTTHMHREALQASDMLKGQLANIKHTSALVDVIKALHPSSFITVARGSSDHAAHYFAYLVMQELGILTVSLPPSLVTLHHAPLKVSSSVAFGFSQSGASPDLVDTLTHLGEHGAQTIACVNQANSALEQAAHLSWAIDAGQELSVAATKSCLGIMTLAAQFVAVWRDDQQMLEALLSLVDQFTHPVQSVPNRVLDVFGMAKRVFVIGRGLSHSIALEAALKMKETCAIQSEAFSVAEVRHGPMRLIEANYPVVVFITPGPEQQQLIDFSIEMRARGAHVLAVCATETHVLDSLVRAGVMILDAHDGKTPLCSTLAPIAALQRFYVFLSELALHRDMDPDRPLYLNKVTQTH</sequence>
<keyword evidence="4" id="KW-1185">Reference proteome</keyword>
<dbReference type="GO" id="GO:0004360">
    <property type="term" value="F:glutamine-fructose-6-phosphate transaminase (isomerizing) activity"/>
    <property type="evidence" value="ECO:0007669"/>
    <property type="project" value="UniProtKB-EC"/>
</dbReference>
<name>A0A345DAY5_9BURK</name>
<keyword evidence="3" id="KW-0032">Aminotransferase</keyword>
<dbReference type="PANTHER" id="PTHR10937">
    <property type="entry name" value="GLUCOSAMINE--FRUCTOSE-6-PHOSPHATE AMINOTRANSFERASE, ISOMERIZING"/>
    <property type="match status" value="1"/>
</dbReference>
<accession>A0A345DAY5</accession>
<dbReference type="CDD" id="cd05008">
    <property type="entry name" value="SIS_GlmS_GlmD_1"/>
    <property type="match status" value="1"/>
</dbReference>
<dbReference type="PROSITE" id="PS51464">
    <property type="entry name" value="SIS"/>
    <property type="match status" value="2"/>
</dbReference>
<feature type="domain" description="SIS" evidence="2">
    <location>
        <begin position="34"/>
        <end position="187"/>
    </location>
</feature>
<dbReference type="KEGG" id="hyf:DTO96_101254"/>
<protein>
    <submittedName>
        <fullName evidence="3">Glutamine--fructose-6-phosphate aminotransferase [isomerizing]</fullName>
        <ecNumber evidence="3">2.6.1.16</ecNumber>
    </submittedName>
</protein>
<dbReference type="Proteomes" id="UP000252182">
    <property type="component" value="Chromosome"/>
</dbReference>
<dbReference type="EC" id="2.6.1.16" evidence="3"/>
<reference evidence="4" key="1">
    <citation type="submission" date="2018-07" db="EMBL/GenBank/DDBJ databases">
        <authorList>
            <person name="Kim H."/>
        </authorList>
    </citation>
    <scope>NUCLEOTIDE SEQUENCE [LARGE SCALE GENOMIC DNA]</scope>
    <source>
        <strain evidence="4">F02</strain>
    </source>
</reference>
<evidence type="ECO:0000313" key="3">
    <source>
        <dbReference type="EMBL" id="AXF85523.1"/>
    </source>
</evidence>
<evidence type="ECO:0000256" key="1">
    <source>
        <dbReference type="ARBA" id="ARBA00022737"/>
    </source>
</evidence>